<dbReference type="InterPro" id="IPR002495">
    <property type="entry name" value="Glyco_trans_8"/>
</dbReference>
<protein>
    <recommendedName>
        <fullName evidence="3">Hexosyltransferase</fullName>
    </recommendedName>
</protein>
<dbReference type="Proteomes" id="UP001515480">
    <property type="component" value="Unassembled WGS sequence"/>
</dbReference>
<accession>A0AB34K131</accession>
<proteinExistence type="predicted"/>
<dbReference type="InterPro" id="IPR029044">
    <property type="entry name" value="Nucleotide-diphossugar_trans"/>
</dbReference>
<dbReference type="AlphaFoldDB" id="A0AB34K131"/>
<gene>
    <name evidence="1" type="ORF">AB1Y20_009090</name>
</gene>
<dbReference type="Gene3D" id="3.90.550.10">
    <property type="entry name" value="Spore Coat Polysaccharide Biosynthesis Protein SpsA, Chain A"/>
    <property type="match status" value="1"/>
</dbReference>
<organism evidence="1 2">
    <name type="scientific">Prymnesium parvum</name>
    <name type="common">Toxic golden alga</name>
    <dbReference type="NCBI Taxonomy" id="97485"/>
    <lineage>
        <taxon>Eukaryota</taxon>
        <taxon>Haptista</taxon>
        <taxon>Haptophyta</taxon>
        <taxon>Prymnesiophyceae</taxon>
        <taxon>Prymnesiales</taxon>
        <taxon>Prymnesiaceae</taxon>
        <taxon>Prymnesium</taxon>
    </lineage>
</organism>
<dbReference type="SUPFAM" id="SSF53448">
    <property type="entry name" value="Nucleotide-diphospho-sugar transferases"/>
    <property type="match status" value="1"/>
</dbReference>
<dbReference type="Pfam" id="PF01501">
    <property type="entry name" value="Glyco_transf_8"/>
    <property type="match status" value="1"/>
</dbReference>
<reference evidence="1 2" key="1">
    <citation type="journal article" date="2024" name="Science">
        <title>Giant polyketide synthase enzymes in the biosynthesis of giant marine polyether toxins.</title>
        <authorList>
            <person name="Fallon T.R."/>
            <person name="Shende V.V."/>
            <person name="Wierzbicki I.H."/>
            <person name="Pendleton A.L."/>
            <person name="Watervoot N.F."/>
            <person name="Auber R.P."/>
            <person name="Gonzalez D.J."/>
            <person name="Wisecaver J.H."/>
            <person name="Moore B.S."/>
        </authorList>
    </citation>
    <scope>NUCLEOTIDE SEQUENCE [LARGE SCALE GENOMIC DNA]</scope>
    <source>
        <strain evidence="1 2">12B1</strain>
    </source>
</reference>
<name>A0AB34K131_PRYPA</name>
<evidence type="ECO:0008006" key="3">
    <source>
        <dbReference type="Google" id="ProtNLM"/>
    </source>
</evidence>
<sequence length="313" mass="35587">MECSGPRAVVTLSLGERPFTRVTRPLLELFATKLGAVLHVVQSPQHPSLAPHYTRLKSKMRFLKVPVLEYFLLRYARVLYLDDDVIISPAMGDLFASVSCGALGAVVERHKPQAWHAMHWRAACQLYRLDVCAPKQWHLFNSGVMLLSRAVHLAPLRGWLREQLECRVLCDQLYFNAVVKRDHLHLHDLGASFNFVGSELRRTLVANLSGSSPDLEADRAARRVALHHACVLHLTRKVPKLYTADWVVQRALHSRDVLQCSSNASWPRGRWRKHLLSLMPSLKGKYDIEKEMCDRQSSSCKLLPWVSARSFGT</sequence>
<dbReference type="GO" id="GO:0016757">
    <property type="term" value="F:glycosyltransferase activity"/>
    <property type="evidence" value="ECO:0007669"/>
    <property type="project" value="InterPro"/>
</dbReference>
<evidence type="ECO:0000313" key="1">
    <source>
        <dbReference type="EMBL" id="KAL1527705.1"/>
    </source>
</evidence>
<evidence type="ECO:0000313" key="2">
    <source>
        <dbReference type="Proteomes" id="UP001515480"/>
    </source>
</evidence>
<comment type="caution">
    <text evidence="1">The sequence shown here is derived from an EMBL/GenBank/DDBJ whole genome shotgun (WGS) entry which is preliminary data.</text>
</comment>
<keyword evidence="2" id="KW-1185">Reference proteome</keyword>
<dbReference type="EMBL" id="JBGBPQ010000002">
    <property type="protein sequence ID" value="KAL1527705.1"/>
    <property type="molecule type" value="Genomic_DNA"/>
</dbReference>